<dbReference type="Proteomes" id="UP000180253">
    <property type="component" value="Unassembled WGS sequence"/>
</dbReference>
<dbReference type="OrthoDB" id="9779078at2"/>
<dbReference type="PANTHER" id="PTHR43701">
    <property type="entry name" value="MEMBRANE TRANSPORTER PROTEIN MJ0441-RELATED"/>
    <property type="match status" value="1"/>
</dbReference>
<gene>
    <name evidence="7" type="ORF">BIW53_06760</name>
</gene>
<dbReference type="PANTHER" id="PTHR43701:SF2">
    <property type="entry name" value="MEMBRANE TRANSPORTER PROTEIN YJNA-RELATED"/>
    <property type="match status" value="1"/>
</dbReference>
<evidence type="ECO:0000256" key="2">
    <source>
        <dbReference type="ARBA" id="ARBA00009142"/>
    </source>
</evidence>
<keyword evidence="8" id="KW-1185">Reference proteome</keyword>
<feature type="transmembrane region" description="Helical" evidence="6">
    <location>
        <begin position="144"/>
        <end position="172"/>
    </location>
</feature>
<comment type="similarity">
    <text evidence="2 6">Belongs to the 4-toluene sulfonate uptake permease (TSUP) (TC 2.A.102) family.</text>
</comment>
<evidence type="ECO:0000256" key="4">
    <source>
        <dbReference type="ARBA" id="ARBA00022989"/>
    </source>
</evidence>
<dbReference type="AlphaFoldDB" id="A0A1S1N9P7"/>
<feature type="transmembrane region" description="Helical" evidence="6">
    <location>
        <begin position="105"/>
        <end position="123"/>
    </location>
</feature>
<feature type="transmembrane region" description="Helical" evidence="6">
    <location>
        <begin position="43"/>
        <end position="67"/>
    </location>
</feature>
<accession>A0A1S1N9P7</accession>
<name>A0A1S1N9P7_9GAMM</name>
<dbReference type="STRING" id="327939.BIW53_06760"/>
<dbReference type="InterPro" id="IPR002781">
    <property type="entry name" value="TM_pro_TauE-like"/>
</dbReference>
<feature type="transmembrane region" description="Helical" evidence="6">
    <location>
        <begin position="7"/>
        <end position="37"/>
    </location>
</feature>
<evidence type="ECO:0000313" key="7">
    <source>
        <dbReference type="EMBL" id="OHU96240.1"/>
    </source>
</evidence>
<evidence type="ECO:0000256" key="5">
    <source>
        <dbReference type="ARBA" id="ARBA00023136"/>
    </source>
</evidence>
<evidence type="ECO:0000256" key="6">
    <source>
        <dbReference type="RuleBase" id="RU363041"/>
    </source>
</evidence>
<dbReference type="GO" id="GO:0005886">
    <property type="term" value="C:plasma membrane"/>
    <property type="evidence" value="ECO:0007669"/>
    <property type="project" value="UniProtKB-SubCell"/>
</dbReference>
<keyword evidence="5 6" id="KW-0472">Membrane</keyword>
<evidence type="ECO:0000313" key="8">
    <source>
        <dbReference type="Proteomes" id="UP000180253"/>
    </source>
</evidence>
<dbReference type="RefSeq" id="WP_070991107.1">
    <property type="nucleotide sequence ID" value="NZ_CBCSHD010000003.1"/>
</dbReference>
<keyword evidence="6" id="KW-1003">Cell membrane</keyword>
<evidence type="ECO:0000256" key="3">
    <source>
        <dbReference type="ARBA" id="ARBA00022692"/>
    </source>
</evidence>
<organism evidence="7 8">
    <name type="scientific">Pseudoalteromonas byunsanensis</name>
    <dbReference type="NCBI Taxonomy" id="327939"/>
    <lineage>
        <taxon>Bacteria</taxon>
        <taxon>Pseudomonadati</taxon>
        <taxon>Pseudomonadota</taxon>
        <taxon>Gammaproteobacteria</taxon>
        <taxon>Alteromonadales</taxon>
        <taxon>Pseudoalteromonadaceae</taxon>
        <taxon>Pseudoalteromonas</taxon>
    </lineage>
</organism>
<comment type="caution">
    <text evidence="7">The sequence shown here is derived from an EMBL/GenBank/DDBJ whole genome shotgun (WGS) entry which is preliminary data.</text>
</comment>
<keyword evidence="4 6" id="KW-1133">Transmembrane helix</keyword>
<dbReference type="Pfam" id="PF01925">
    <property type="entry name" value="TauE"/>
    <property type="match status" value="1"/>
</dbReference>
<proteinExistence type="inferred from homology"/>
<evidence type="ECO:0000256" key="1">
    <source>
        <dbReference type="ARBA" id="ARBA00004141"/>
    </source>
</evidence>
<dbReference type="EMBL" id="MNAN01000027">
    <property type="protein sequence ID" value="OHU96240.1"/>
    <property type="molecule type" value="Genomic_DNA"/>
</dbReference>
<feature type="transmembrane region" description="Helical" evidence="6">
    <location>
        <begin position="178"/>
        <end position="196"/>
    </location>
</feature>
<dbReference type="InterPro" id="IPR051598">
    <property type="entry name" value="TSUP/Inactive_protease-like"/>
</dbReference>
<comment type="subcellular location">
    <subcellularLocation>
        <location evidence="6">Cell membrane</location>
        <topology evidence="6">Multi-pass membrane protein</topology>
    </subcellularLocation>
    <subcellularLocation>
        <location evidence="1">Membrane</location>
        <topology evidence="1">Multi-pass membrane protein</topology>
    </subcellularLocation>
</comment>
<sequence>MNQELLVGFFGILTGCLSGLLGIGGGILLAPLLIIFMPLLTSIQLPLLTITGLTTAQSFFGSASAMFHHAKNSMRNNTVIYRFGVPMGIASLVISFFALHIPDQIVLIVFSVLAICSVIITIFDKWFFTFFEDINIQSSLTLPLMGIILGLMCGAVGQGGGFIYLPVMIYIFRCNPKVAIASAPIIGLLSSISLFSGRALSGTLDWSLCAYLVAGIFVGAKIGAIISLKLNETILRKCINVFVFFSSIKIISMAF</sequence>
<feature type="transmembrane region" description="Helical" evidence="6">
    <location>
        <begin position="208"/>
        <end position="228"/>
    </location>
</feature>
<feature type="transmembrane region" description="Helical" evidence="6">
    <location>
        <begin position="79"/>
        <end position="99"/>
    </location>
</feature>
<reference evidence="7 8" key="1">
    <citation type="submission" date="2016-10" db="EMBL/GenBank/DDBJ databases">
        <title>Pseudoalteromonas amylolytica sp. nov., isolated from the surface seawater.</title>
        <authorList>
            <person name="Wu Y.-H."/>
            <person name="Cheng H."/>
            <person name="Jin X.-B."/>
            <person name="Wang C.-S."/>
            <person name="Xu X.-W."/>
        </authorList>
    </citation>
    <scope>NUCLEOTIDE SEQUENCE [LARGE SCALE GENOMIC DNA]</scope>
    <source>
        <strain evidence="7 8">JCM 12483</strain>
    </source>
</reference>
<protein>
    <recommendedName>
        <fullName evidence="6">Probable membrane transporter protein</fullName>
    </recommendedName>
</protein>
<keyword evidence="3 6" id="KW-0812">Transmembrane</keyword>